<dbReference type="AlphaFoldDB" id="A0A814KHG9"/>
<evidence type="ECO:0000313" key="1">
    <source>
        <dbReference type="EMBL" id="CAF1051698.1"/>
    </source>
</evidence>
<reference evidence="1" key="1">
    <citation type="submission" date="2021-02" db="EMBL/GenBank/DDBJ databases">
        <authorList>
            <person name="Nowell W R."/>
        </authorList>
    </citation>
    <scope>NUCLEOTIDE SEQUENCE</scope>
</reference>
<evidence type="ECO:0000313" key="2">
    <source>
        <dbReference type="EMBL" id="CAF3821168.1"/>
    </source>
</evidence>
<dbReference type="EMBL" id="CAJOBC010004262">
    <property type="protein sequence ID" value="CAF3821168.1"/>
    <property type="molecule type" value="Genomic_DNA"/>
</dbReference>
<gene>
    <name evidence="1" type="ORF">GPM918_LOCUS16317</name>
    <name evidence="2" type="ORF">SRO942_LOCUS16317</name>
</gene>
<comment type="caution">
    <text evidence="1">The sequence shown here is derived from an EMBL/GenBank/DDBJ whole genome shotgun (WGS) entry which is preliminary data.</text>
</comment>
<proteinExistence type="predicted"/>
<dbReference type="OrthoDB" id="6107607at2759"/>
<evidence type="ECO:0000313" key="3">
    <source>
        <dbReference type="Proteomes" id="UP000663829"/>
    </source>
</evidence>
<dbReference type="Proteomes" id="UP000663829">
    <property type="component" value="Unassembled WGS sequence"/>
</dbReference>
<keyword evidence="3" id="KW-1185">Reference proteome</keyword>
<dbReference type="Proteomes" id="UP000681722">
    <property type="component" value="Unassembled WGS sequence"/>
</dbReference>
<accession>A0A814KHG9</accession>
<dbReference type="EMBL" id="CAJNOQ010004262">
    <property type="protein sequence ID" value="CAF1051698.1"/>
    <property type="molecule type" value="Genomic_DNA"/>
</dbReference>
<sequence length="119" mass="13746">MDRQKTELEGQVEEPRIQLQEVKRKIQSQNDEIARAHSEITRITTEVQSLHEKQRNATTGVDQGTIEPEEEIENLKNKTQFLLRPKVEAPKPENEQSCIIGQDIQISWKFSGIEKSHVT</sequence>
<name>A0A814KHG9_9BILA</name>
<organism evidence="1 3">
    <name type="scientific">Didymodactylos carnosus</name>
    <dbReference type="NCBI Taxonomy" id="1234261"/>
    <lineage>
        <taxon>Eukaryota</taxon>
        <taxon>Metazoa</taxon>
        <taxon>Spiralia</taxon>
        <taxon>Gnathifera</taxon>
        <taxon>Rotifera</taxon>
        <taxon>Eurotatoria</taxon>
        <taxon>Bdelloidea</taxon>
        <taxon>Philodinida</taxon>
        <taxon>Philodinidae</taxon>
        <taxon>Didymodactylos</taxon>
    </lineage>
</organism>
<protein>
    <submittedName>
        <fullName evidence="1">Uncharacterized protein</fullName>
    </submittedName>
</protein>